<dbReference type="NCBIfam" id="NF006039">
    <property type="entry name" value="PRK08182.1"/>
    <property type="match status" value="1"/>
</dbReference>
<dbReference type="Pfam" id="PF00436">
    <property type="entry name" value="SSB"/>
    <property type="match status" value="1"/>
</dbReference>
<dbReference type="EMBL" id="CP016268">
    <property type="protein sequence ID" value="ANO49991.1"/>
    <property type="molecule type" value="Genomic_DNA"/>
</dbReference>
<dbReference type="SUPFAM" id="SSF50249">
    <property type="entry name" value="Nucleic acid-binding proteins"/>
    <property type="match status" value="1"/>
</dbReference>
<evidence type="ECO:0000256" key="2">
    <source>
        <dbReference type="PIRNR" id="PIRNR002070"/>
    </source>
</evidence>
<sequence>MNEFIGEGNLGQEPDLRTVTREGESDSVVNLRIYFDRPVPDAEGKFEDRKGFWLNVEVWGDRARQVARLCPKGSRLAVIGSLMDDSYETDGGTVAALSVRARRVYLVPNAKMDSVHYGKDAAA</sequence>
<dbReference type="KEGG" id="woc:BA177_01035"/>
<dbReference type="RefSeq" id="WP_068611956.1">
    <property type="nucleotide sequence ID" value="NZ_CP016268.1"/>
</dbReference>
<dbReference type="Gene3D" id="2.40.50.140">
    <property type="entry name" value="Nucleic acid-binding proteins"/>
    <property type="match status" value="1"/>
</dbReference>
<organism evidence="3 4">
    <name type="scientific">Woeseia oceani</name>
    <dbReference type="NCBI Taxonomy" id="1548547"/>
    <lineage>
        <taxon>Bacteria</taxon>
        <taxon>Pseudomonadati</taxon>
        <taxon>Pseudomonadota</taxon>
        <taxon>Gammaproteobacteria</taxon>
        <taxon>Woeseiales</taxon>
        <taxon>Woeseiaceae</taxon>
        <taxon>Woeseia</taxon>
    </lineage>
</organism>
<dbReference type="Proteomes" id="UP000092695">
    <property type="component" value="Chromosome"/>
</dbReference>
<gene>
    <name evidence="3" type="ORF">BA177_01035</name>
</gene>
<proteinExistence type="predicted"/>
<accession>A0A193LC31</accession>
<dbReference type="PROSITE" id="PS50935">
    <property type="entry name" value="SSB"/>
    <property type="match status" value="1"/>
</dbReference>
<keyword evidence="1 2" id="KW-0238">DNA-binding</keyword>
<evidence type="ECO:0000313" key="3">
    <source>
        <dbReference type="EMBL" id="ANO49991.1"/>
    </source>
</evidence>
<name>A0A193LC31_9GAMM</name>
<keyword evidence="4" id="KW-1185">Reference proteome</keyword>
<dbReference type="InterPro" id="IPR000424">
    <property type="entry name" value="Primosome_PriB/ssb"/>
</dbReference>
<dbReference type="CDD" id="cd04496">
    <property type="entry name" value="SSB_OBF"/>
    <property type="match status" value="1"/>
</dbReference>
<dbReference type="STRING" id="1548547.BA177_01035"/>
<reference evidence="3 4" key="1">
    <citation type="submission" date="2016-06" db="EMBL/GenBank/DDBJ databases">
        <title>Complete genome sequence of a deep-branching marine Gamma Proteobacterium Woeseia oceani type strain XK5.</title>
        <authorList>
            <person name="Mu D."/>
            <person name="Du Z."/>
        </authorList>
    </citation>
    <scope>NUCLEOTIDE SEQUENCE [LARGE SCALE GENOMIC DNA]</scope>
    <source>
        <strain evidence="3 4">XK5</strain>
    </source>
</reference>
<dbReference type="InterPro" id="IPR011344">
    <property type="entry name" value="ssDNA-bd"/>
</dbReference>
<dbReference type="InterPro" id="IPR012340">
    <property type="entry name" value="NA-bd_OB-fold"/>
</dbReference>
<evidence type="ECO:0000256" key="1">
    <source>
        <dbReference type="ARBA" id="ARBA00023125"/>
    </source>
</evidence>
<dbReference type="OrthoDB" id="4427276at2"/>
<dbReference type="GO" id="GO:0003697">
    <property type="term" value="F:single-stranded DNA binding"/>
    <property type="evidence" value="ECO:0007669"/>
    <property type="project" value="InterPro"/>
</dbReference>
<dbReference type="GO" id="GO:0006260">
    <property type="term" value="P:DNA replication"/>
    <property type="evidence" value="ECO:0007669"/>
    <property type="project" value="InterPro"/>
</dbReference>
<protein>
    <recommendedName>
        <fullName evidence="2">Single-stranded DNA-binding protein</fullName>
    </recommendedName>
</protein>
<dbReference type="PIRSF" id="PIRSF002070">
    <property type="entry name" value="SSB"/>
    <property type="match status" value="1"/>
</dbReference>
<evidence type="ECO:0000313" key="4">
    <source>
        <dbReference type="Proteomes" id="UP000092695"/>
    </source>
</evidence>
<dbReference type="AlphaFoldDB" id="A0A193LC31"/>